<dbReference type="PRINTS" id="PR00793">
    <property type="entry name" value="PROAMNOPTASE"/>
</dbReference>
<evidence type="ECO:0000256" key="8">
    <source>
        <dbReference type="ARBA" id="ARBA00022670"/>
    </source>
</evidence>
<dbReference type="STRING" id="388280.SAMN04488057_101485"/>
<dbReference type="InterPro" id="IPR005944">
    <property type="entry name" value="Pro_iminopeptidase"/>
</dbReference>
<keyword evidence="8" id="KW-0645">Protease</keyword>
<evidence type="ECO:0000256" key="4">
    <source>
        <dbReference type="ARBA" id="ARBA00012568"/>
    </source>
</evidence>
<dbReference type="SUPFAM" id="SSF53474">
    <property type="entry name" value="alpha/beta-Hydrolases"/>
    <property type="match status" value="1"/>
</dbReference>
<evidence type="ECO:0000259" key="11">
    <source>
        <dbReference type="Pfam" id="PF00561"/>
    </source>
</evidence>
<dbReference type="GO" id="GO:0005737">
    <property type="term" value="C:cytoplasm"/>
    <property type="evidence" value="ECO:0007669"/>
    <property type="project" value="UniProtKB-SubCell"/>
</dbReference>
<keyword evidence="7" id="KW-0963">Cytoplasm</keyword>
<dbReference type="InterPro" id="IPR002410">
    <property type="entry name" value="Peptidase_S33"/>
</dbReference>
<evidence type="ECO:0000256" key="1">
    <source>
        <dbReference type="ARBA" id="ARBA00001585"/>
    </source>
</evidence>
<evidence type="ECO:0000256" key="10">
    <source>
        <dbReference type="ARBA" id="ARBA00029605"/>
    </source>
</evidence>
<evidence type="ECO:0000256" key="6">
    <source>
        <dbReference type="ARBA" id="ARBA00022438"/>
    </source>
</evidence>
<dbReference type="GO" id="GO:0006508">
    <property type="term" value="P:proteolysis"/>
    <property type="evidence" value="ECO:0007669"/>
    <property type="project" value="UniProtKB-KW"/>
</dbReference>
<evidence type="ECO:0000256" key="7">
    <source>
        <dbReference type="ARBA" id="ARBA00022490"/>
    </source>
</evidence>
<keyword evidence="13" id="KW-1185">Reference proteome</keyword>
<proteinExistence type="inferred from homology"/>
<comment type="subcellular location">
    <subcellularLocation>
        <location evidence="2">Cytoplasm</location>
    </subcellularLocation>
</comment>
<dbReference type="EMBL" id="FRCY01000001">
    <property type="protein sequence ID" value="SHM44850.1"/>
    <property type="molecule type" value="Genomic_DNA"/>
</dbReference>
<dbReference type="InterPro" id="IPR029058">
    <property type="entry name" value="AB_hydrolase_fold"/>
</dbReference>
<gene>
    <name evidence="12" type="ORF">SAMN04488057_101485</name>
</gene>
<evidence type="ECO:0000256" key="5">
    <source>
        <dbReference type="ARBA" id="ARBA00021843"/>
    </source>
</evidence>
<name>A0A1M7IVR6_9BACT</name>
<feature type="domain" description="AB hydrolase-1" evidence="11">
    <location>
        <begin position="56"/>
        <end position="332"/>
    </location>
</feature>
<dbReference type="GO" id="GO:0004177">
    <property type="term" value="F:aminopeptidase activity"/>
    <property type="evidence" value="ECO:0007669"/>
    <property type="project" value="UniProtKB-KW"/>
</dbReference>
<sequence>MSNIKINSISCLFTLFFFMSTALLWAQSESINEERFVSIGGIEQWITIKGDDKSNPIILFLHGGPGSTLSQFDNNMYAGWEKDFVLVNWDQRGAGKTFGRSAPSDINEEYYVENPLKVEQMTKDGVELTRYILDYLDSQKLILVGTSWGSILGMKMILDSPEIFDAYLGHAQVVNFSRNIDYAYNKVHELAIESEDLISLDVLDSLGEPPYDDARSYGQLLRIVKKYERDRSIPAPDAWWEIAAQYDNDKDRKARNDGDDYSFINFVGHAKLGIESMVSAIDFDKDGLVIEVPVYLIQGEQDILTSKELTKPYFDKIQAPKKEYFLVPDAAHGHNQSIVDKQLAVINQILSQK</sequence>
<dbReference type="InterPro" id="IPR000073">
    <property type="entry name" value="AB_hydrolase_1"/>
</dbReference>
<evidence type="ECO:0000313" key="13">
    <source>
        <dbReference type="Proteomes" id="UP000184513"/>
    </source>
</evidence>
<dbReference type="Proteomes" id="UP000184513">
    <property type="component" value="Unassembled WGS sequence"/>
</dbReference>
<dbReference type="Gene3D" id="3.40.50.1820">
    <property type="entry name" value="alpha/beta hydrolase"/>
    <property type="match status" value="1"/>
</dbReference>
<comment type="similarity">
    <text evidence="3">Belongs to the peptidase S33 family.</text>
</comment>
<keyword evidence="9" id="KW-0378">Hydrolase</keyword>
<dbReference type="AlphaFoldDB" id="A0A1M7IVR6"/>
<evidence type="ECO:0000256" key="9">
    <source>
        <dbReference type="ARBA" id="ARBA00022801"/>
    </source>
</evidence>
<evidence type="ECO:0000256" key="3">
    <source>
        <dbReference type="ARBA" id="ARBA00010088"/>
    </source>
</evidence>
<keyword evidence="6" id="KW-0031">Aminopeptidase</keyword>
<dbReference type="EC" id="3.4.11.5" evidence="4"/>
<evidence type="ECO:0000256" key="2">
    <source>
        <dbReference type="ARBA" id="ARBA00004496"/>
    </source>
</evidence>
<evidence type="ECO:0000313" key="12">
    <source>
        <dbReference type="EMBL" id="SHM44850.1"/>
    </source>
</evidence>
<comment type="catalytic activity">
    <reaction evidence="1">
        <text>Release of N-terminal proline from a peptide.</text>
        <dbReference type="EC" id="3.4.11.5"/>
    </reaction>
</comment>
<organism evidence="12 13">
    <name type="scientific">Cyclobacterium lianum</name>
    <dbReference type="NCBI Taxonomy" id="388280"/>
    <lineage>
        <taxon>Bacteria</taxon>
        <taxon>Pseudomonadati</taxon>
        <taxon>Bacteroidota</taxon>
        <taxon>Cytophagia</taxon>
        <taxon>Cytophagales</taxon>
        <taxon>Cyclobacteriaceae</taxon>
        <taxon>Cyclobacterium</taxon>
    </lineage>
</organism>
<accession>A0A1M7IVR6</accession>
<dbReference type="OrthoDB" id="9796770at2"/>
<dbReference type="PANTHER" id="PTHR43722:SF1">
    <property type="entry name" value="PROLINE IMINOPEPTIDASE"/>
    <property type="match status" value="1"/>
</dbReference>
<reference evidence="12 13" key="1">
    <citation type="submission" date="2016-11" db="EMBL/GenBank/DDBJ databases">
        <authorList>
            <person name="Jaros S."/>
            <person name="Januszkiewicz K."/>
            <person name="Wedrychowicz H."/>
        </authorList>
    </citation>
    <scope>NUCLEOTIDE SEQUENCE [LARGE SCALE GENOMIC DNA]</scope>
    <source>
        <strain evidence="12 13">CGMCC 1.6102</strain>
    </source>
</reference>
<protein>
    <recommendedName>
        <fullName evidence="5">Proline iminopeptidase</fullName>
        <ecNumber evidence="4">3.4.11.5</ecNumber>
    </recommendedName>
    <alternativeName>
        <fullName evidence="10">Prolyl aminopeptidase</fullName>
    </alternativeName>
</protein>
<dbReference type="PANTHER" id="PTHR43722">
    <property type="entry name" value="PROLINE IMINOPEPTIDASE"/>
    <property type="match status" value="1"/>
</dbReference>
<dbReference type="Pfam" id="PF00561">
    <property type="entry name" value="Abhydrolase_1"/>
    <property type="match status" value="1"/>
</dbReference>